<dbReference type="EMBL" id="JEMT01016276">
    <property type="protein sequence ID" value="EXX71020.1"/>
    <property type="molecule type" value="Genomic_DNA"/>
</dbReference>
<feature type="domain" description="Protein kinase" evidence="2">
    <location>
        <begin position="21"/>
        <end position="157"/>
    </location>
</feature>
<keyword evidence="1" id="KW-1133">Transmembrane helix</keyword>
<evidence type="ECO:0000259" key="2">
    <source>
        <dbReference type="PROSITE" id="PS50011"/>
    </source>
</evidence>
<dbReference type="InterPro" id="IPR001245">
    <property type="entry name" value="Ser-Thr/Tyr_kinase_cat_dom"/>
</dbReference>
<accession>A0A015JUM5</accession>
<evidence type="ECO:0000256" key="1">
    <source>
        <dbReference type="SAM" id="Phobius"/>
    </source>
</evidence>
<dbReference type="SUPFAM" id="SSF56112">
    <property type="entry name" value="Protein kinase-like (PK-like)"/>
    <property type="match status" value="1"/>
</dbReference>
<evidence type="ECO:0000313" key="3">
    <source>
        <dbReference type="EMBL" id="EXX71020.1"/>
    </source>
</evidence>
<dbReference type="AlphaFoldDB" id="A0A015JUM5"/>
<dbReference type="GO" id="GO:0005524">
    <property type="term" value="F:ATP binding"/>
    <property type="evidence" value="ECO:0007669"/>
    <property type="project" value="InterPro"/>
</dbReference>
<dbReference type="HOGENOM" id="CLU_1678877_0_0_1"/>
<keyword evidence="1" id="KW-0812">Transmembrane</keyword>
<reference evidence="3 4" key="1">
    <citation type="submission" date="2014-02" db="EMBL/GenBank/DDBJ databases">
        <title>Single nucleus genome sequencing reveals high similarity among nuclei of an endomycorrhizal fungus.</title>
        <authorList>
            <person name="Lin K."/>
            <person name="Geurts R."/>
            <person name="Zhang Z."/>
            <person name="Limpens E."/>
            <person name="Saunders D.G."/>
            <person name="Mu D."/>
            <person name="Pang E."/>
            <person name="Cao H."/>
            <person name="Cha H."/>
            <person name="Lin T."/>
            <person name="Zhou Q."/>
            <person name="Shang Y."/>
            <person name="Li Y."/>
            <person name="Ivanov S."/>
            <person name="Sharma T."/>
            <person name="Velzen R.V."/>
            <person name="Ruijter N.D."/>
            <person name="Aanen D.K."/>
            <person name="Win J."/>
            <person name="Kamoun S."/>
            <person name="Bisseling T."/>
            <person name="Huang S."/>
        </authorList>
    </citation>
    <scope>NUCLEOTIDE SEQUENCE [LARGE SCALE GENOMIC DNA]</scope>
    <source>
        <strain evidence="4">DAOM197198w</strain>
    </source>
</reference>
<dbReference type="Proteomes" id="UP000022910">
    <property type="component" value="Unassembled WGS sequence"/>
</dbReference>
<dbReference type="Pfam" id="PF07714">
    <property type="entry name" value="PK_Tyr_Ser-Thr"/>
    <property type="match status" value="1"/>
</dbReference>
<dbReference type="Gene3D" id="1.10.510.10">
    <property type="entry name" value="Transferase(Phosphotransferase) domain 1"/>
    <property type="match status" value="1"/>
</dbReference>
<evidence type="ECO:0000313" key="4">
    <source>
        <dbReference type="Proteomes" id="UP000022910"/>
    </source>
</evidence>
<proteinExistence type="predicted"/>
<dbReference type="GO" id="GO:0004672">
    <property type="term" value="F:protein kinase activity"/>
    <property type="evidence" value="ECO:0007669"/>
    <property type="project" value="InterPro"/>
</dbReference>
<protein>
    <recommendedName>
        <fullName evidence="2">Protein kinase domain-containing protein</fullName>
    </recommendedName>
</protein>
<feature type="transmembrane region" description="Helical" evidence="1">
    <location>
        <begin position="129"/>
        <end position="150"/>
    </location>
</feature>
<comment type="caution">
    <text evidence="3">The sequence shown here is derived from an EMBL/GenBank/DDBJ whole genome shotgun (WGS) entry which is preliminary data.</text>
</comment>
<name>A0A015JUM5_RHIIW</name>
<dbReference type="OrthoDB" id="2313242at2759"/>
<dbReference type="InterPro" id="IPR011009">
    <property type="entry name" value="Kinase-like_dom_sf"/>
</dbReference>
<dbReference type="InterPro" id="IPR000719">
    <property type="entry name" value="Prot_kinase_dom"/>
</dbReference>
<sequence>MQSKINTYNDIVFEWIPYNQFINIKEIGEGGFAKVYLAIWKDGPLQYNVKSYSIDNGGILKIYGISQNPDTKDYIIVLEYAKGGNLKNWMNKNYRNLNWYNKISMLLNISTGLKEIHQKKMVHHDFHTGIYYQILLVQLIVVVYFIFQIWDRTPNNT</sequence>
<gene>
    <name evidence="3" type="ORF">RirG_082200</name>
</gene>
<dbReference type="PROSITE" id="PS50011">
    <property type="entry name" value="PROTEIN_KINASE_DOM"/>
    <property type="match status" value="1"/>
</dbReference>
<keyword evidence="4" id="KW-1185">Reference proteome</keyword>
<keyword evidence="1" id="KW-0472">Membrane</keyword>
<organism evidence="3 4">
    <name type="scientific">Rhizophagus irregularis (strain DAOM 197198w)</name>
    <name type="common">Glomus intraradices</name>
    <dbReference type="NCBI Taxonomy" id="1432141"/>
    <lineage>
        <taxon>Eukaryota</taxon>
        <taxon>Fungi</taxon>
        <taxon>Fungi incertae sedis</taxon>
        <taxon>Mucoromycota</taxon>
        <taxon>Glomeromycotina</taxon>
        <taxon>Glomeromycetes</taxon>
        <taxon>Glomerales</taxon>
        <taxon>Glomeraceae</taxon>
        <taxon>Rhizophagus</taxon>
    </lineage>
</organism>